<protein>
    <recommendedName>
        <fullName evidence="9">Major facilitator superfamily (MFS) profile domain-containing protein</fullName>
    </recommendedName>
</protein>
<dbReference type="Proteomes" id="UP000019384">
    <property type="component" value="Unassembled WGS sequence"/>
</dbReference>
<feature type="transmembrane region" description="Helical" evidence="6">
    <location>
        <begin position="531"/>
        <end position="551"/>
    </location>
</feature>
<dbReference type="GO" id="GO:0022857">
    <property type="term" value="F:transmembrane transporter activity"/>
    <property type="evidence" value="ECO:0007669"/>
    <property type="project" value="InterPro"/>
</dbReference>
<keyword evidence="3 6" id="KW-1133">Transmembrane helix</keyword>
<dbReference type="EMBL" id="HG793128">
    <property type="protein sequence ID" value="CDK27872.1"/>
    <property type="molecule type" value="Genomic_DNA"/>
</dbReference>
<dbReference type="GeneID" id="34521252"/>
<evidence type="ECO:0000256" key="5">
    <source>
        <dbReference type="SAM" id="MobiDB-lite"/>
    </source>
</evidence>
<feature type="transmembrane region" description="Helical" evidence="6">
    <location>
        <begin position="145"/>
        <end position="163"/>
    </location>
</feature>
<sequence length="572" mass="63590">MDLNSEVSPVGTRTAQLTSTTNLYDDDNYIPGTINIFHRDVGAGMEQTDLKIMNGIILNPQPSDSPNDPLNWSPLAKYWQLLMLGFITGFTAATSNDAGAGQDSLNEIYGISYDAMNTGAGVLFCGIGYATFFTAPITSLYGRRIIYFVCIVSGLIGAAWYGASKRTSDTIWSQLFVGISESCAEAQVQLGLSDVFFQHQLGSVLTVYIMATSVGTYLGPLIAGFIADNVGFRWIGWTTVIISGGLLIVMYFTLFETYFDRNAYMRQTLTGTAMAKTTTPVKKIDEKEAEEEQNNSSDNRNEVSEPIEPSSASQETVSYRKRIAMITPSSNLIGWGVKQYFQRMFGMLRVFWFPPVVLSGMIWGIQDALLTFYLTTEDDDYYDDPWNYSDAGVALMNVPCLIGAIIGCLYAGVFSDWFVIWMAKRNGGVQEAEYRLYFLFASAIIGPCGLLMFGIGTSKGYDWHMTYVGLGFIGFGWGCSGDIAMSYLMDAYPDMVLEGMVGVAVINNTLGMIFTFACSPWLDNVGTQNTYIAWAVIEFVISMMAAPMIYWGKDCRRWTKKWYLKFLELRDD</sequence>
<feature type="transmembrane region" description="Helical" evidence="6">
    <location>
        <begin position="467"/>
        <end position="488"/>
    </location>
</feature>
<feature type="transmembrane region" description="Helical" evidence="6">
    <location>
        <begin position="394"/>
        <end position="422"/>
    </location>
</feature>
<dbReference type="STRING" id="1382522.W6MRJ8"/>
<dbReference type="PANTHER" id="PTHR23502:SF34">
    <property type="entry name" value="PROTEIN HOL1"/>
    <property type="match status" value="1"/>
</dbReference>
<accession>W6MRJ8</accession>
<feature type="transmembrane region" description="Helical" evidence="6">
    <location>
        <begin position="500"/>
        <end position="519"/>
    </location>
</feature>
<gene>
    <name evidence="7" type="ORF">KUCA_T00003851001</name>
</gene>
<dbReference type="InterPro" id="IPR011701">
    <property type="entry name" value="MFS"/>
</dbReference>
<evidence type="ECO:0000256" key="2">
    <source>
        <dbReference type="ARBA" id="ARBA00022692"/>
    </source>
</evidence>
<organism evidence="7 8">
    <name type="scientific">Kuraishia capsulata CBS 1993</name>
    <dbReference type="NCBI Taxonomy" id="1382522"/>
    <lineage>
        <taxon>Eukaryota</taxon>
        <taxon>Fungi</taxon>
        <taxon>Dikarya</taxon>
        <taxon>Ascomycota</taxon>
        <taxon>Saccharomycotina</taxon>
        <taxon>Pichiomycetes</taxon>
        <taxon>Pichiales</taxon>
        <taxon>Pichiaceae</taxon>
        <taxon>Kuraishia</taxon>
    </lineage>
</organism>
<evidence type="ECO:0000256" key="1">
    <source>
        <dbReference type="ARBA" id="ARBA00004141"/>
    </source>
</evidence>
<reference evidence="7" key="2">
    <citation type="submission" date="2014-02" db="EMBL/GenBank/DDBJ databases">
        <title>Complete DNA sequence of /Kuraishia capsulata/ illustrates novel genomic features among budding yeasts (/Saccharomycotina/).</title>
        <authorList>
            <person name="Morales L."/>
            <person name="Noel B."/>
            <person name="Porcel B."/>
            <person name="Marcet-Houben M."/>
            <person name="Hullo M-F."/>
            <person name="Sacerdot C."/>
            <person name="Tekaia F."/>
            <person name="Leh-Louis V."/>
            <person name="Despons L."/>
            <person name="Khanna V."/>
            <person name="Aury J-M."/>
            <person name="Barbe V."/>
            <person name="Couloux A."/>
            <person name="Labadie K."/>
            <person name="Pelletier E."/>
            <person name="Souciet J-L."/>
            <person name="Boekhout T."/>
            <person name="Gabaldon T."/>
            <person name="Wincker P."/>
            <person name="Dujon B."/>
        </authorList>
    </citation>
    <scope>NUCLEOTIDE SEQUENCE</scope>
    <source>
        <strain evidence="7">CBS 1993</strain>
    </source>
</reference>
<name>W6MRJ8_9ASCO</name>
<proteinExistence type="predicted"/>
<evidence type="ECO:0000256" key="3">
    <source>
        <dbReference type="ARBA" id="ARBA00022989"/>
    </source>
</evidence>
<evidence type="ECO:0000256" key="4">
    <source>
        <dbReference type="ARBA" id="ARBA00023136"/>
    </source>
</evidence>
<feature type="region of interest" description="Disordered" evidence="5">
    <location>
        <begin position="280"/>
        <end position="315"/>
    </location>
</feature>
<keyword evidence="2 6" id="KW-0812">Transmembrane</keyword>
<keyword evidence="8" id="KW-1185">Reference proteome</keyword>
<dbReference type="InterPro" id="IPR036259">
    <property type="entry name" value="MFS_trans_sf"/>
</dbReference>
<reference evidence="7" key="1">
    <citation type="submission" date="2013-12" db="EMBL/GenBank/DDBJ databases">
        <authorList>
            <person name="Genoscope - CEA"/>
        </authorList>
    </citation>
    <scope>NUCLEOTIDE SEQUENCE</scope>
    <source>
        <strain evidence="7">CBS 1993</strain>
    </source>
</reference>
<evidence type="ECO:0000313" key="8">
    <source>
        <dbReference type="Proteomes" id="UP000019384"/>
    </source>
</evidence>
<feature type="transmembrane region" description="Helical" evidence="6">
    <location>
        <begin position="120"/>
        <end position="139"/>
    </location>
</feature>
<dbReference type="FunFam" id="1.20.1250.20:FF:000224">
    <property type="entry name" value="MFS transporter, putative"/>
    <property type="match status" value="1"/>
</dbReference>
<dbReference type="RefSeq" id="XP_022459864.1">
    <property type="nucleotide sequence ID" value="XM_022602308.1"/>
</dbReference>
<feature type="transmembrane region" description="Helical" evidence="6">
    <location>
        <begin position="350"/>
        <end position="374"/>
    </location>
</feature>
<dbReference type="GO" id="GO:0005886">
    <property type="term" value="C:plasma membrane"/>
    <property type="evidence" value="ECO:0007669"/>
    <property type="project" value="TreeGrafter"/>
</dbReference>
<dbReference type="HOGENOM" id="CLU_008455_13_3_1"/>
<dbReference type="Pfam" id="PF07690">
    <property type="entry name" value="MFS_1"/>
    <property type="match status" value="1"/>
</dbReference>
<dbReference type="Gene3D" id="1.20.1250.20">
    <property type="entry name" value="MFS general substrate transporter like domains"/>
    <property type="match status" value="1"/>
</dbReference>
<dbReference type="SUPFAM" id="SSF103473">
    <property type="entry name" value="MFS general substrate transporter"/>
    <property type="match status" value="1"/>
</dbReference>
<keyword evidence="4 6" id="KW-0472">Membrane</keyword>
<dbReference type="GO" id="GO:0000324">
    <property type="term" value="C:fungal-type vacuole"/>
    <property type="evidence" value="ECO:0007669"/>
    <property type="project" value="TreeGrafter"/>
</dbReference>
<evidence type="ECO:0008006" key="9">
    <source>
        <dbReference type="Google" id="ProtNLM"/>
    </source>
</evidence>
<evidence type="ECO:0000256" key="6">
    <source>
        <dbReference type="SAM" id="Phobius"/>
    </source>
</evidence>
<feature type="transmembrane region" description="Helical" evidence="6">
    <location>
        <begin position="434"/>
        <end position="455"/>
    </location>
</feature>
<feature type="transmembrane region" description="Helical" evidence="6">
    <location>
        <begin position="205"/>
        <end position="226"/>
    </location>
</feature>
<feature type="transmembrane region" description="Helical" evidence="6">
    <location>
        <begin position="232"/>
        <end position="255"/>
    </location>
</feature>
<comment type="subcellular location">
    <subcellularLocation>
        <location evidence="1">Membrane</location>
        <topology evidence="1">Multi-pass membrane protein</topology>
    </subcellularLocation>
</comment>
<evidence type="ECO:0000313" key="7">
    <source>
        <dbReference type="EMBL" id="CDK27872.1"/>
    </source>
</evidence>
<dbReference type="AlphaFoldDB" id="W6MRJ8"/>
<dbReference type="OrthoDB" id="5215911at2759"/>
<dbReference type="PANTHER" id="PTHR23502">
    <property type="entry name" value="MAJOR FACILITATOR SUPERFAMILY"/>
    <property type="match status" value="1"/>
</dbReference>